<dbReference type="RefSeq" id="WP_072558516.1">
    <property type="nucleotide sequence ID" value="NZ_CP018154.1"/>
</dbReference>
<keyword evidence="5" id="KW-1185">Reference proteome</keyword>
<feature type="transmembrane region" description="Helical" evidence="1">
    <location>
        <begin position="106"/>
        <end position="125"/>
    </location>
</feature>
<dbReference type="KEGG" id="sphl:LPB140_02430"/>
<dbReference type="PANTHER" id="PTHR23028:SF53">
    <property type="entry name" value="ACYL_TRANSF_3 DOMAIN-CONTAINING PROTEIN"/>
    <property type="match status" value="1"/>
</dbReference>
<feature type="transmembrane region" description="Helical" evidence="1">
    <location>
        <begin position="239"/>
        <end position="259"/>
    </location>
</feature>
<feature type="transmembrane region" description="Helical" evidence="1">
    <location>
        <begin position="363"/>
        <end position="383"/>
    </location>
</feature>
<dbReference type="InterPro" id="IPR050879">
    <property type="entry name" value="Acyltransferase_3"/>
</dbReference>
<organism evidence="4 5">
    <name type="scientific">Sphingorhabdus lutea</name>
    <dbReference type="NCBI Taxonomy" id="1913578"/>
    <lineage>
        <taxon>Bacteria</taxon>
        <taxon>Pseudomonadati</taxon>
        <taxon>Pseudomonadota</taxon>
        <taxon>Alphaproteobacteria</taxon>
        <taxon>Sphingomonadales</taxon>
        <taxon>Sphingomonadaceae</taxon>
        <taxon>Sphingorhabdus</taxon>
    </lineage>
</organism>
<dbReference type="AlphaFoldDB" id="A0A1L3J9S2"/>
<feature type="transmembrane region" description="Helical" evidence="1">
    <location>
        <begin position="34"/>
        <end position="54"/>
    </location>
</feature>
<dbReference type="EMBL" id="CP018154">
    <property type="protein sequence ID" value="APG61869.1"/>
    <property type="molecule type" value="Genomic_DNA"/>
</dbReference>
<dbReference type="InterPro" id="IPR002656">
    <property type="entry name" value="Acyl_transf_3_dom"/>
</dbReference>
<dbReference type="STRING" id="1913578.LPB140_02430"/>
<name>A0A1L3J9S2_9SPHN</name>
<dbReference type="InterPro" id="IPR043968">
    <property type="entry name" value="SGNH"/>
</dbReference>
<evidence type="ECO:0000259" key="2">
    <source>
        <dbReference type="Pfam" id="PF01757"/>
    </source>
</evidence>
<dbReference type="GO" id="GO:0016020">
    <property type="term" value="C:membrane"/>
    <property type="evidence" value="ECO:0007669"/>
    <property type="project" value="TreeGrafter"/>
</dbReference>
<keyword evidence="1" id="KW-0472">Membrane</keyword>
<dbReference type="Proteomes" id="UP000242561">
    <property type="component" value="Chromosome"/>
</dbReference>
<evidence type="ECO:0000313" key="4">
    <source>
        <dbReference type="EMBL" id="APG61869.1"/>
    </source>
</evidence>
<gene>
    <name evidence="4" type="ORF">LPB140_02430</name>
</gene>
<feature type="transmembrane region" description="Helical" evidence="1">
    <location>
        <begin position="12"/>
        <end position="28"/>
    </location>
</feature>
<proteinExistence type="predicted"/>
<feature type="domain" description="SGNH" evidence="3">
    <location>
        <begin position="426"/>
        <end position="653"/>
    </location>
</feature>
<dbReference type="Pfam" id="PF01757">
    <property type="entry name" value="Acyl_transf_3"/>
    <property type="match status" value="1"/>
</dbReference>
<reference evidence="4 5" key="1">
    <citation type="submission" date="2016-11" db="EMBL/GenBank/DDBJ databases">
        <title>Sphingorhabdus sp. LPB0140, isolated from marine environment.</title>
        <authorList>
            <person name="Kim E."/>
            <person name="Yi H."/>
        </authorList>
    </citation>
    <scope>NUCLEOTIDE SEQUENCE [LARGE SCALE GENOMIC DNA]</scope>
    <source>
        <strain evidence="4 5">LPB0140</strain>
    </source>
</reference>
<dbReference type="GO" id="GO:0009103">
    <property type="term" value="P:lipopolysaccharide biosynthetic process"/>
    <property type="evidence" value="ECO:0007669"/>
    <property type="project" value="TreeGrafter"/>
</dbReference>
<accession>A0A1L3J9S2</accession>
<feature type="transmembrane region" description="Helical" evidence="1">
    <location>
        <begin position="330"/>
        <end position="351"/>
    </location>
</feature>
<keyword evidence="1" id="KW-1133">Transmembrane helix</keyword>
<sequence length="667" mass="74972">MSGIKYRKDIDGLRAFSVLVVILFHAFPNFLTGGFVGVDVFFVISGFLITGIIFKEFDENQFSFAGFFSRRIRRIFPALAAVLLSCFVAGWFLLLSDELAALGRHIFAGSAFISNILLWMEAGYFDKVAETKPLLHLWSLGVEEQFYILWPVILWAAWKTRANIFLLTLSVAILSFCLNLWMIKDFPEATFYWPITRFWEMLSGSMMAWILRYKSAEFEKCINFIDTIFSKLGLNIANISINLLSIMGLSLLLLSAIFFHKDIGFPGHMAVFPILGAIMILAAGPQAFVNQYILSNPMAVAVGLISYPLYLWHWPILSFMHIIDGDVPPFYVMVSGVILSFILSWLTYQFIEKPIRFGMNSKKAVGLLTIFMAILAIAGMLTARFDGVPHRASISAYDVDLGEMVRTNVVDNDCLSYIGVKEAPFYYCRYNDVGGDETIALIGDSHAHAAYPGIAEGLAKQGKNTLLLANSGCPILVGFDAGTNRRERKKCGQSKKFILDKIIGDKRITAVLFSSRGSTYILGYEPADKRQVKDRARPAMTGEQFRAASQKPIDILYAKGKKIYYITENPELHVQSDYCIKRPLRPERTACSLNYNEVAKRQQIYIKAVSQLKNVIILDSLQAFCPNKQSCKIFDNNILLYADDDHLSVTGSHYQYEKLIAPALTAP</sequence>
<evidence type="ECO:0000256" key="1">
    <source>
        <dbReference type="SAM" id="Phobius"/>
    </source>
</evidence>
<feature type="transmembrane region" description="Helical" evidence="1">
    <location>
        <begin position="292"/>
        <end position="310"/>
    </location>
</feature>
<dbReference type="PANTHER" id="PTHR23028">
    <property type="entry name" value="ACETYLTRANSFERASE"/>
    <property type="match status" value="1"/>
</dbReference>
<feature type="transmembrane region" description="Helical" evidence="1">
    <location>
        <begin position="164"/>
        <end position="183"/>
    </location>
</feature>
<feature type="transmembrane region" description="Helical" evidence="1">
    <location>
        <begin position="265"/>
        <end position="285"/>
    </location>
</feature>
<evidence type="ECO:0000259" key="3">
    <source>
        <dbReference type="Pfam" id="PF19040"/>
    </source>
</evidence>
<dbReference type="Pfam" id="PF19040">
    <property type="entry name" value="SGNH"/>
    <property type="match status" value="1"/>
</dbReference>
<evidence type="ECO:0008006" key="6">
    <source>
        <dbReference type="Google" id="ProtNLM"/>
    </source>
</evidence>
<protein>
    <recommendedName>
        <fullName evidence="6">Acyltransferase</fullName>
    </recommendedName>
</protein>
<feature type="domain" description="Acyltransferase 3" evidence="2">
    <location>
        <begin position="8"/>
        <end position="348"/>
    </location>
</feature>
<keyword evidence="1" id="KW-0812">Transmembrane</keyword>
<evidence type="ECO:0000313" key="5">
    <source>
        <dbReference type="Proteomes" id="UP000242561"/>
    </source>
</evidence>
<dbReference type="GO" id="GO:0016747">
    <property type="term" value="F:acyltransferase activity, transferring groups other than amino-acyl groups"/>
    <property type="evidence" value="ECO:0007669"/>
    <property type="project" value="InterPro"/>
</dbReference>
<feature type="transmembrane region" description="Helical" evidence="1">
    <location>
        <begin position="75"/>
        <end position="94"/>
    </location>
</feature>